<feature type="domain" description="HTH cro/C1-type" evidence="1">
    <location>
        <begin position="16"/>
        <end position="70"/>
    </location>
</feature>
<evidence type="ECO:0000313" key="2">
    <source>
        <dbReference type="EMBL" id="TVZ02702.1"/>
    </source>
</evidence>
<accession>A0A6P2BUD8</accession>
<dbReference type="EMBL" id="RPFW01000005">
    <property type="protein sequence ID" value="TVZ02702.1"/>
    <property type="molecule type" value="Genomic_DNA"/>
</dbReference>
<protein>
    <submittedName>
        <fullName evidence="2">XRE family transcriptional regulator</fullName>
    </submittedName>
</protein>
<dbReference type="InterPro" id="IPR043917">
    <property type="entry name" value="DUF5753"/>
</dbReference>
<organism evidence="2 3">
    <name type="scientific">Trebonia kvetii</name>
    <dbReference type="NCBI Taxonomy" id="2480626"/>
    <lineage>
        <taxon>Bacteria</taxon>
        <taxon>Bacillati</taxon>
        <taxon>Actinomycetota</taxon>
        <taxon>Actinomycetes</taxon>
        <taxon>Streptosporangiales</taxon>
        <taxon>Treboniaceae</taxon>
        <taxon>Trebonia</taxon>
    </lineage>
</organism>
<sequence length="302" mass="32985">MTGTPPVRRRLLGSALREYRENLGWNLDEAARILECDRSKISRIETGERGIRPKELRELLAEYSVPAAEQQALLAIAHRGRESGWWLDYRDVLTADGQDYVIMEIAATQILVYEANQVPDLLQTQDYMRAVAAADARYGSDEQRAHAMEVKLNRQRIVMAGRAPDLDVVVTEGALRQTVGAPRVMREQLGRLAAIAATGYADGLPEGGAAAERCQVSLRVLPFAAGAMAAAGCGSMTLLRFAEAPEIGVIHLAALSGGISLQGREELVRYQRAFDRLRAAALTPSRSAQLIRALSRSVSYNG</sequence>
<dbReference type="AlphaFoldDB" id="A0A6P2BUD8"/>
<dbReference type="InterPro" id="IPR001387">
    <property type="entry name" value="Cro/C1-type_HTH"/>
</dbReference>
<dbReference type="Pfam" id="PF19054">
    <property type="entry name" value="DUF5753"/>
    <property type="match status" value="2"/>
</dbReference>
<keyword evidence="3" id="KW-1185">Reference proteome</keyword>
<dbReference type="Proteomes" id="UP000460272">
    <property type="component" value="Unassembled WGS sequence"/>
</dbReference>
<proteinExistence type="predicted"/>
<dbReference type="PROSITE" id="PS50943">
    <property type="entry name" value="HTH_CROC1"/>
    <property type="match status" value="1"/>
</dbReference>
<gene>
    <name evidence="2" type="ORF">EAS64_28530</name>
</gene>
<evidence type="ECO:0000313" key="3">
    <source>
        <dbReference type="Proteomes" id="UP000460272"/>
    </source>
</evidence>
<dbReference type="OrthoDB" id="3462393at2"/>
<dbReference type="SMART" id="SM00530">
    <property type="entry name" value="HTH_XRE"/>
    <property type="match status" value="1"/>
</dbReference>
<dbReference type="Gene3D" id="1.10.260.40">
    <property type="entry name" value="lambda repressor-like DNA-binding domains"/>
    <property type="match status" value="1"/>
</dbReference>
<dbReference type="GO" id="GO:0003677">
    <property type="term" value="F:DNA binding"/>
    <property type="evidence" value="ECO:0007669"/>
    <property type="project" value="InterPro"/>
</dbReference>
<dbReference type="InterPro" id="IPR010982">
    <property type="entry name" value="Lambda_DNA-bd_dom_sf"/>
</dbReference>
<dbReference type="Pfam" id="PF13560">
    <property type="entry name" value="HTH_31"/>
    <property type="match status" value="1"/>
</dbReference>
<dbReference type="SUPFAM" id="SSF47413">
    <property type="entry name" value="lambda repressor-like DNA-binding domains"/>
    <property type="match status" value="1"/>
</dbReference>
<name>A0A6P2BUD8_9ACTN</name>
<dbReference type="RefSeq" id="WP_145857964.1">
    <property type="nucleotide sequence ID" value="NZ_RPFW01000005.1"/>
</dbReference>
<reference evidence="2 3" key="1">
    <citation type="submission" date="2018-11" db="EMBL/GenBank/DDBJ databases">
        <title>Trebonia kvetii gen.nov., sp.nov., a novel acidophilic actinobacterium, and proposal of the new actinobacterial family Treboniaceae fam. nov.</title>
        <authorList>
            <person name="Rapoport D."/>
            <person name="Sagova-Mareckova M."/>
            <person name="Sedlacek I."/>
            <person name="Provaznik J."/>
            <person name="Kralova S."/>
            <person name="Pavlinic D."/>
            <person name="Benes V."/>
            <person name="Kopecky J."/>
        </authorList>
    </citation>
    <scope>NUCLEOTIDE SEQUENCE [LARGE SCALE GENOMIC DNA]</scope>
    <source>
        <strain evidence="2 3">15Tr583</strain>
    </source>
</reference>
<evidence type="ECO:0000259" key="1">
    <source>
        <dbReference type="PROSITE" id="PS50943"/>
    </source>
</evidence>
<dbReference type="CDD" id="cd00093">
    <property type="entry name" value="HTH_XRE"/>
    <property type="match status" value="1"/>
</dbReference>
<comment type="caution">
    <text evidence="2">The sequence shown here is derived from an EMBL/GenBank/DDBJ whole genome shotgun (WGS) entry which is preliminary data.</text>
</comment>